<dbReference type="Gene3D" id="3.40.1440.10">
    <property type="entry name" value="GIY-YIG endonuclease"/>
    <property type="match status" value="1"/>
</dbReference>
<reference evidence="1 2" key="1">
    <citation type="submission" date="2019-09" db="EMBL/GenBank/DDBJ databases">
        <title>Salinarimonas rosea gen. nov., sp. nov., a new member of the a-2 subgroup of the Proteobacteria.</title>
        <authorList>
            <person name="Liu J."/>
        </authorList>
    </citation>
    <scope>NUCLEOTIDE SEQUENCE [LARGE SCALE GENOMIC DNA]</scope>
    <source>
        <strain evidence="1 2">BN140002</strain>
    </source>
</reference>
<organism evidence="1 2">
    <name type="scientific">Salinarimonas soli</name>
    <dbReference type="NCBI Taxonomy" id="1638099"/>
    <lineage>
        <taxon>Bacteria</taxon>
        <taxon>Pseudomonadati</taxon>
        <taxon>Pseudomonadota</taxon>
        <taxon>Alphaproteobacteria</taxon>
        <taxon>Hyphomicrobiales</taxon>
        <taxon>Salinarimonadaceae</taxon>
        <taxon>Salinarimonas</taxon>
    </lineage>
</organism>
<dbReference type="CDD" id="cd10451">
    <property type="entry name" value="GIY-YIG_LuxR_like"/>
    <property type="match status" value="1"/>
</dbReference>
<dbReference type="EMBL" id="VUOA01000033">
    <property type="protein sequence ID" value="KAA2235794.1"/>
    <property type="molecule type" value="Genomic_DNA"/>
</dbReference>
<accession>A0A5B2V9Y0</accession>
<dbReference type="Proteomes" id="UP000323142">
    <property type="component" value="Unassembled WGS sequence"/>
</dbReference>
<dbReference type="InterPro" id="IPR035901">
    <property type="entry name" value="GIY-YIG_endonuc_sf"/>
</dbReference>
<reference evidence="1 2" key="2">
    <citation type="submission" date="2019-09" db="EMBL/GenBank/DDBJ databases">
        <authorList>
            <person name="Jin C."/>
        </authorList>
    </citation>
    <scope>NUCLEOTIDE SEQUENCE [LARGE SCALE GENOMIC DNA]</scope>
    <source>
        <strain evidence="1 2">BN140002</strain>
    </source>
</reference>
<proteinExistence type="predicted"/>
<gene>
    <name evidence="1" type="ORF">F0L46_18400</name>
</gene>
<dbReference type="RefSeq" id="WP_149820230.1">
    <property type="nucleotide sequence ID" value="NZ_VUOA01000033.1"/>
</dbReference>
<evidence type="ECO:0000313" key="1">
    <source>
        <dbReference type="EMBL" id="KAA2235794.1"/>
    </source>
</evidence>
<protein>
    <submittedName>
        <fullName evidence="1">GIY-YIG nuclease family protein</fullName>
    </submittedName>
</protein>
<keyword evidence="2" id="KW-1185">Reference proteome</keyword>
<dbReference type="AlphaFoldDB" id="A0A5B2V9Y0"/>
<sequence length="109" mass="12111">MAGIDRKAAIAAYKERKTAAGIFAVRSPTGQVWVGRSQHVDTHRNGLWFALRLGTYPNPGLQAAWNEGDGAFTFEVLERLDDETQPYLRQALLKERLAGWRDDLGAALV</sequence>
<evidence type="ECO:0000313" key="2">
    <source>
        <dbReference type="Proteomes" id="UP000323142"/>
    </source>
</evidence>
<comment type="caution">
    <text evidence="1">The sequence shown here is derived from an EMBL/GenBank/DDBJ whole genome shotgun (WGS) entry which is preliminary data.</text>
</comment>
<dbReference type="OrthoDB" id="7270972at2"/>
<name>A0A5B2V9Y0_9HYPH</name>